<dbReference type="InterPro" id="IPR036962">
    <property type="entry name" value="Glyco_hydro_3_N_sf"/>
</dbReference>
<dbReference type="Pfam" id="PF00933">
    <property type="entry name" value="Glyco_hydro_3"/>
    <property type="match status" value="1"/>
</dbReference>
<evidence type="ECO:0000259" key="4">
    <source>
        <dbReference type="Pfam" id="PF00933"/>
    </source>
</evidence>
<dbReference type="SUPFAM" id="SSF51445">
    <property type="entry name" value="(Trans)glycosidases"/>
    <property type="match status" value="1"/>
</dbReference>
<evidence type="ECO:0000256" key="3">
    <source>
        <dbReference type="SAM" id="SignalP"/>
    </source>
</evidence>
<dbReference type="GO" id="GO:0009044">
    <property type="term" value="F:xylan 1,4-beta-xylosidase activity"/>
    <property type="evidence" value="ECO:0007669"/>
    <property type="project" value="InterPro"/>
</dbReference>
<keyword evidence="2" id="KW-0378">Hydrolase</keyword>
<name>A0A022QBC2_ERYGU</name>
<dbReference type="InterPro" id="IPR044993">
    <property type="entry name" value="BXL"/>
</dbReference>
<dbReference type="InterPro" id="IPR001764">
    <property type="entry name" value="Glyco_hydro_3_N"/>
</dbReference>
<dbReference type="EMBL" id="KI632151">
    <property type="protein sequence ID" value="EYU23815.1"/>
    <property type="molecule type" value="Genomic_DNA"/>
</dbReference>
<feature type="signal peptide" evidence="3">
    <location>
        <begin position="1"/>
        <end position="25"/>
    </location>
</feature>
<evidence type="ECO:0000313" key="5">
    <source>
        <dbReference type="EMBL" id="EYU23815.1"/>
    </source>
</evidence>
<evidence type="ECO:0000313" key="6">
    <source>
        <dbReference type="Proteomes" id="UP000030748"/>
    </source>
</evidence>
<feature type="chain" id="PRO_5001504016" description="Glycoside hydrolase family 3 N-terminal domain-containing protein" evidence="3">
    <location>
        <begin position="26"/>
        <end position="321"/>
    </location>
</feature>
<comment type="similarity">
    <text evidence="1">Belongs to the glycosyl hydrolase 3 family.</text>
</comment>
<dbReference type="PANTHER" id="PTHR42721">
    <property type="entry name" value="SUGAR HYDROLASE-RELATED"/>
    <property type="match status" value="1"/>
</dbReference>
<accession>A0A022QBC2</accession>
<dbReference type="PANTHER" id="PTHR42721:SF3">
    <property type="entry name" value="BETA-D-XYLOSIDASE 5-RELATED"/>
    <property type="match status" value="1"/>
</dbReference>
<gene>
    <name evidence="5" type="ORF">MIMGU_mgv1a0042532mg</name>
</gene>
<dbReference type="AlphaFoldDB" id="A0A022QBC2"/>
<organism evidence="5 6">
    <name type="scientific">Erythranthe guttata</name>
    <name type="common">Yellow monkey flower</name>
    <name type="synonym">Mimulus guttatus</name>
    <dbReference type="NCBI Taxonomy" id="4155"/>
    <lineage>
        <taxon>Eukaryota</taxon>
        <taxon>Viridiplantae</taxon>
        <taxon>Streptophyta</taxon>
        <taxon>Embryophyta</taxon>
        <taxon>Tracheophyta</taxon>
        <taxon>Spermatophyta</taxon>
        <taxon>Magnoliopsida</taxon>
        <taxon>eudicotyledons</taxon>
        <taxon>Gunneridae</taxon>
        <taxon>Pentapetalae</taxon>
        <taxon>asterids</taxon>
        <taxon>lamiids</taxon>
        <taxon>Lamiales</taxon>
        <taxon>Phrymaceae</taxon>
        <taxon>Erythranthe</taxon>
    </lineage>
</organism>
<sequence>MRIHHLLQSATLLLLLSVSILPAESDVNNGPPFSCDASNPSTSSLPFCNTRLPITTRASDLVSRLTLDEKVQQLVNTAAAVPRLNISAYEWWSEALHGVSRHGRGVRFNGTVTSATMFPQIILTAASFDSHLWYRVAQVRSVYRPRHIQFIDMHTKNQGDSFKGGQLKNGQLKVSACCKHFTAHDLDNWNGVTRYIFDAKVSKQDLADTYQPPFRACVEEGKASGIMCAYNLVNGVPSCADKQLLTETARQQWGFQGYIASDCDAVAIIHDQQGYAKEPEDAVADVLQAGMDVNCGSYLAKYTKSAVAKKKDLQHDLDGAL</sequence>
<dbReference type="STRING" id="4155.A0A022QBC2"/>
<dbReference type="GO" id="GO:0045493">
    <property type="term" value="P:xylan catabolic process"/>
    <property type="evidence" value="ECO:0007669"/>
    <property type="project" value="InterPro"/>
</dbReference>
<dbReference type="eggNOG" id="ENOG502QQ55">
    <property type="taxonomic scope" value="Eukaryota"/>
</dbReference>
<feature type="non-terminal residue" evidence="5">
    <location>
        <position position="321"/>
    </location>
</feature>
<protein>
    <recommendedName>
        <fullName evidence="4">Glycoside hydrolase family 3 N-terminal domain-containing protein</fullName>
    </recommendedName>
</protein>
<evidence type="ECO:0000256" key="2">
    <source>
        <dbReference type="ARBA" id="ARBA00022801"/>
    </source>
</evidence>
<keyword evidence="3" id="KW-0732">Signal</keyword>
<evidence type="ECO:0000256" key="1">
    <source>
        <dbReference type="ARBA" id="ARBA00005336"/>
    </source>
</evidence>
<dbReference type="InterPro" id="IPR017853">
    <property type="entry name" value="GH"/>
</dbReference>
<dbReference type="Proteomes" id="UP000030748">
    <property type="component" value="Unassembled WGS sequence"/>
</dbReference>
<keyword evidence="6" id="KW-1185">Reference proteome</keyword>
<feature type="domain" description="Glycoside hydrolase family 3 N-terminal" evidence="4">
    <location>
        <begin position="173"/>
        <end position="294"/>
    </location>
</feature>
<reference evidence="5 6" key="1">
    <citation type="journal article" date="2013" name="Proc. Natl. Acad. Sci. U.S.A.">
        <title>Fine-scale variation in meiotic recombination in Mimulus inferred from population shotgun sequencing.</title>
        <authorList>
            <person name="Hellsten U."/>
            <person name="Wright K.M."/>
            <person name="Jenkins J."/>
            <person name="Shu S."/>
            <person name="Yuan Y."/>
            <person name="Wessler S.R."/>
            <person name="Schmutz J."/>
            <person name="Willis J.H."/>
            <person name="Rokhsar D.S."/>
        </authorList>
    </citation>
    <scope>NUCLEOTIDE SEQUENCE [LARGE SCALE GENOMIC DNA]</scope>
    <source>
        <strain evidence="6">cv. DUN x IM62</strain>
    </source>
</reference>
<dbReference type="Gene3D" id="3.20.20.300">
    <property type="entry name" value="Glycoside hydrolase, family 3, N-terminal domain"/>
    <property type="match status" value="2"/>
</dbReference>
<proteinExistence type="inferred from homology"/>